<dbReference type="AlphaFoldDB" id="A0A210QV08"/>
<proteinExistence type="predicted"/>
<keyword evidence="1" id="KW-0732">Signal</keyword>
<evidence type="ECO:0000256" key="1">
    <source>
        <dbReference type="SAM" id="SignalP"/>
    </source>
</evidence>
<evidence type="ECO:0000313" key="3">
    <source>
        <dbReference type="Proteomes" id="UP000242188"/>
    </source>
</evidence>
<name>A0A210QV08_MIZYE</name>
<comment type="caution">
    <text evidence="2">The sequence shown here is derived from an EMBL/GenBank/DDBJ whole genome shotgun (WGS) entry which is preliminary data.</text>
</comment>
<reference evidence="2 3" key="1">
    <citation type="journal article" date="2017" name="Nat. Ecol. Evol.">
        <title>Scallop genome provides insights into evolution of bilaterian karyotype and development.</title>
        <authorList>
            <person name="Wang S."/>
            <person name="Zhang J."/>
            <person name="Jiao W."/>
            <person name="Li J."/>
            <person name="Xun X."/>
            <person name="Sun Y."/>
            <person name="Guo X."/>
            <person name="Huan P."/>
            <person name="Dong B."/>
            <person name="Zhang L."/>
            <person name="Hu X."/>
            <person name="Sun X."/>
            <person name="Wang J."/>
            <person name="Zhao C."/>
            <person name="Wang Y."/>
            <person name="Wang D."/>
            <person name="Huang X."/>
            <person name="Wang R."/>
            <person name="Lv J."/>
            <person name="Li Y."/>
            <person name="Zhang Z."/>
            <person name="Liu B."/>
            <person name="Lu W."/>
            <person name="Hui Y."/>
            <person name="Liang J."/>
            <person name="Zhou Z."/>
            <person name="Hou R."/>
            <person name="Li X."/>
            <person name="Liu Y."/>
            <person name="Li H."/>
            <person name="Ning X."/>
            <person name="Lin Y."/>
            <person name="Zhao L."/>
            <person name="Xing Q."/>
            <person name="Dou J."/>
            <person name="Li Y."/>
            <person name="Mao J."/>
            <person name="Guo H."/>
            <person name="Dou H."/>
            <person name="Li T."/>
            <person name="Mu C."/>
            <person name="Jiang W."/>
            <person name="Fu Q."/>
            <person name="Fu X."/>
            <person name="Miao Y."/>
            <person name="Liu J."/>
            <person name="Yu Q."/>
            <person name="Li R."/>
            <person name="Liao H."/>
            <person name="Li X."/>
            <person name="Kong Y."/>
            <person name="Jiang Z."/>
            <person name="Chourrout D."/>
            <person name="Li R."/>
            <person name="Bao Z."/>
        </authorList>
    </citation>
    <scope>NUCLEOTIDE SEQUENCE [LARGE SCALE GENOMIC DNA]</scope>
    <source>
        <strain evidence="2 3">PY_sf001</strain>
    </source>
</reference>
<organism evidence="2 3">
    <name type="scientific">Mizuhopecten yessoensis</name>
    <name type="common">Japanese scallop</name>
    <name type="synonym">Patinopecten yessoensis</name>
    <dbReference type="NCBI Taxonomy" id="6573"/>
    <lineage>
        <taxon>Eukaryota</taxon>
        <taxon>Metazoa</taxon>
        <taxon>Spiralia</taxon>
        <taxon>Lophotrochozoa</taxon>
        <taxon>Mollusca</taxon>
        <taxon>Bivalvia</taxon>
        <taxon>Autobranchia</taxon>
        <taxon>Pteriomorphia</taxon>
        <taxon>Pectinida</taxon>
        <taxon>Pectinoidea</taxon>
        <taxon>Pectinidae</taxon>
        <taxon>Mizuhopecten</taxon>
    </lineage>
</organism>
<protein>
    <submittedName>
        <fullName evidence="2">Uncharacterized protein</fullName>
    </submittedName>
</protein>
<dbReference type="Proteomes" id="UP000242188">
    <property type="component" value="Unassembled WGS sequence"/>
</dbReference>
<feature type="chain" id="PRO_5012442598" evidence="1">
    <location>
        <begin position="20"/>
        <end position="864"/>
    </location>
</feature>
<dbReference type="EMBL" id="NEDP02001786">
    <property type="protein sequence ID" value="OWF52512.1"/>
    <property type="molecule type" value="Genomic_DNA"/>
</dbReference>
<gene>
    <name evidence="2" type="ORF">KP79_PYT06831</name>
</gene>
<sequence length="864" mass="99642">MKMKFVYALLLFMLVAVWAHPDYSESDDDDGRSVTTVQKARLMTGDISRNNSDENRKVTKVRRKRGLFGVVFRTAAIAAKTSLIKNVPRAVSSFSKIVGHVGEATEYVEVGIVVVQALSECPAVNICPLKEELKTIQDHIYEALKTLSQTHTRLRKCTAKANRVYQSTNSILSHIKHITQSLVYITNIAELRYLESMDFVCAKENDTMIKDCLEEKINDIEFVYSRMEKRLNDIKHNNMMDAAISFVVPKTISVIIGNIGNLSKKKYDFLVSKYGKPKGYFKKFKMITNAILSGQKGRAKEAFTSAQNAVVSPVKTLKHKLGRVSHKMRSLKHRVVNKFVHPRQGIKRLWNNINPRKFSVSSVIGGFAKGSLSGIASAVSIYLQQKQYVKLEDKLREFIHKYQNDLKQLNEIIAEGNESETNCTQYLDYSIGLFINVTRTVVETLELFDHMRSQEIDLTQFEIKTALYRNVSAILLGNVDKGNIHLKQNELLHILENDFFNMTEMESWVHTENALFDVVQEGINDSSVNILRMCYKLKDVGLHTTGRGVNWPIQDVLCHLALFHPSHKEFDYYNMENIRDYCRRTPDSFPLNTVLLHRQNTLVQETIRRNVESSEDEDSAKLSDEISRALGFDEYMQPLGKFPDEKEVLCNIAEMFPQRFKYAFYDLADFRPRSTCSLLTTEKFEQLQLDAIETRNEMKRYQIHPCPDFFNTYLNKTIRKGLKENVPISSIFQDIRRSLTAADVKRNDNWPFKEILCVLGSVAPLEMYVYDHYPVDVIRNQCQSGTLLTSQLQDILLKRKENLLELNIRRYIGFEEEENPEAMVKEFADLLMVSCAFLSTHDVFMKQELVFFIDWWGFHFIATA</sequence>
<keyword evidence="3" id="KW-1185">Reference proteome</keyword>
<feature type="signal peptide" evidence="1">
    <location>
        <begin position="1"/>
        <end position="19"/>
    </location>
</feature>
<evidence type="ECO:0000313" key="2">
    <source>
        <dbReference type="EMBL" id="OWF52512.1"/>
    </source>
</evidence>
<accession>A0A210QV08</accession>